<dbReference type="Proteomes" id="UP000092504">
    <property type="component" value="Unassembled WGS sequence"/>
</dbReference>
<feature type="domain" description="NADP transhydrogenase beta-like" evidence="4">
    <location>
        <begin position="1"/>
        <end position="67"/>
    </location>
</feature>
<feature type="compositionally biased region" description="Basic and acidic residues" evidence="2">
    <location>
        <begin position="102"/>
        <end position="117"/>
    </location>
</feature>
<keyword evidence="3" id="KW-0812">Transmembrane</keyword>
<evidence type="ECO:0000256" key="3">
    <source>
        <dbReference type="SAM" id="Phobius"/>
    </source>
</evidence>
<evidence type="ECO:0000313" key="6">
    <source>
        <dbReference type="Proteomes" id="UP000092504"/>
    </source>
</evidence>
<feature type="compositionally biased region" description="Basic residues" evidence="2">
    <location>
        <begin position="118"/>
        <end position="127"/>
    </location>
</feature>
<name>A0A1B8P7D0_HALEL</name>
<feature type="transmembrane region" description="Helical" evidence="3">
    <location>
        <begin position="30"/>
        <end position="56"/>
    </location>
</feature>
<keyword evidence="3" id="KW-1133">Transmembrane helix</keyword>
<keyword evidence="1" id="KW-0520">NAD</keyword>
<evidence type="ECO:0000256" key="2">
    <source>
        <dbReference type="SAM" id="MobiDB-lite"/>
    </source>
</evidence>
<accession>A0A1B8P7D0</accession>
<proteinExistence type="predicted"/>
<evidence type="ECO:0000259" key="4">
    <source>
        <dbReference type="Pfam" id="PF02233"/>
    </source>
</evidence>
<reference evidence="5 6" key="1">
    <citation type="submission" date="2016-06" db="EMBL/GenBank/DDBJ databases">
        <title>Genome sequence of halotolerant plant growth promoting strain of Halomonas elongata HEK1 isolated from salterns of Rann of Kutch, Gujarat, India.</title>
        <authorList>
            <person name="Gaba S."/>
            <person name="Singh R.N."/>
            <person name="Abrol S."/>
            <person name="Kaushik R."/>
            <person name="Saxena A.K."/>
        </authorList>
    </citation>
    <scope>NUCLEOTIDE SEQUENCE [LARGE SCALE GENOMIC DNA]</scope>
    <source>
        <strain evidence="5 6">HEK1</strain>
    </source>
</reference>
<dbReference type="EMBL" id="MAJD01000001">
    <property type="protein sequence ID" value="OBX38157.1"/>
    <property type="molecule type" value="Genomic_DNA"/>
</dbReference>
<keyword evidence="3" id="KW-0472">Membrane</keyword>
<dbReference type="InterPro" id="IPR034300">
    <property type="entry name" value="PNTB-like"/>
</dbReference>
<organism evidence="5 6">
    <name type="scientific">Halomonas elongata</name>
    <dbReference type="NCBI Taxonomy" id="2746"/>
    <lineage>
        <taxon>Bacteria</taxon>
        <taxon>Pseudomonadati</taxon>
        <taxon>Pseudomonadota</taxon>
        <taxon>Gammaproteobacteria</taxon>
        <taxon>Oceanospirillales</taxon>
        <taxon>Halomonadaceae</taxon>
        <taxon>Halomonas</taxon>
    </lineage>
</organism>
<gene>
    <name evidence="5" type="ORF">A8U91_02543</name>
</gene>
<feature type="region of interest" description="Disordered" evidence="2">
    <location>
        <begin position="72"/>
        <end position="127"/>
    </location>
</feature>
<protein>
    <recommendedName>
        <fullName evidence="4">NADP transhydrogenase beta-like domain-containing protein</fullName>
    </recommendedName>
</protein>
<dbReference type="Pfam" id="PF02233">
    <property type="entry name" value="PNTB"/>
    <property type="match status" value="1"/>
</dbReference>
<evidence type="ECO:0000256" key="1">
    <source>
        <dbReference type="ARBA" id="ARBA00023027"/>
    </source>
</evidence>
<evidence type="ECO:0000313" key="5">
    <source>
        <dbReference type="EMBL" id="OBX38157.1"/>
    </source>
</evidence>
<dbReference type="AlphaFoldDB" id="A0A1B8P7D0"/>
<comment type="caution">
    <text evidence="5">The sequence shown here is derived from an EMBL/GenBank/DDBJ whole genome shotgun (WGS) entry which is preliminary data.</text>
</comment>
<sequence length="202" mass="22910">MPQMVALLNGFGGGASLAWRCKLPVDGRCTGIISLLAIGLTVLIGAVTLTGSAVAFGKTARTVVRPCHGFSRHHAVQRHSPGPGRDNRGHPGRWPWWSRPAARADRHLPGARRDAGPSHRRRRHARRHCPAQRLLRHRRRRCRLHHGQHGTDRLWRLGRSLWADPDSHHVRGHESFPDRRTVRFLVRRKDESMDADEVYAAR</sequence>